<accession>A0A183EYW8</accession>
<reference evidence="3" key="1">
    <citation type="submission" date="2016-06" db="UniProtKB">
        <authorList>
            <consortium name="WormBaseParasite"/>
        </authorList>
    </citation>
    <scope>IDENTIFICATION</scope>
</reference>
<sequence>MYSDGIFIIKHQVVRKFFYKSGTNFLEDNRKKAIMARFEAANVQSRIGIVHPVGLDQQHYRIYPTLQTGCL</sequence>
<protein>
    <submittedName>
        <fullName evidence="3">Transposase</fullName>
    </submittedName>
</protein>
<proteinExistence type="predicted"/>
<dbReference type="AlphaFoldDB" id="A0A183EYW8"/>
<dbReference type="Proteomes" id="UP000271098">
    <property type="component" value="Unassembled WGS sequence"/>
</dbReference>
<dbReference type="EMBL" id="UYRT01108968">
    <property type="protein sequence ID" value="VDN45176.1"/>
    <property type="molecule type" value="Genomic_DNA"/>
</dbReference>
<evidence type="ECO:0000313" key="2">
    <source>
        <dbReference type="Proteomes" id="UP000271098"/>
    </source>
</evidence>
<keyword evidence="2" id="KW-1185">Reference proteome</keyword>
<organism evidence="3">
    <name type="scientific">Gongylonema pulchrum</name>
    <dbReference type="NCBI Taxonomy" id="637853"/>
    <lineage>
        <taxon>Eukaryota</taxon>
        <taxon>Metazoa</taxon>
        <taxon>Ecdysozoa</taxon>
        <taxon>Nematoda</taxon>
        <taxon>Chromadorea</taxon>
        <taxon>Rhabditida</taxon>
        <taxon>Spirurina</taxon>
        <taxon>Spiruromorpha</taxon>
        <taxon>Spiruroidea</taxon>
        <taxon>Gongylonematidae</taxon>
        <taxon>Gongylonema</taxon>
    </lineage>
</organism>
<gene>
    <name evidence="1" type="ORF">GPUH_LOCUS26159</name>
</gene>
<name>A0A183EYW8_9BILA</name>
<dbReference type="WBParaSite" id="GPUH_0002618901-mRNA-1">
    <property type="protein sequence ID" value="GPUH_0002618901-mRNA-1"/>
    <property type="gene ID" value="GPUH_0002618901"/>
</dbReference>
<evidence type="ECO:0000313" key="3">
    <source>
        <dbReference type="WBParaSite" id="GPUH_0002618901-mRNA-1"/>
    </source>
</evidence>
<evidence type="ECO:0000313" key="1">
    <source>
        <dbReference type="EMBL" id="VDN45176.1"/>
    </source>
</evidence>
<reference evidence="1 2" key="2">
    <citation type="submission" date="2018-11" db="EMBL/GenBank/DDBJ databases">
        <authorList>
            <consortium name="Pathogen Informatics"/>
        </authorList>
    </citation>
    <scope>NUCLEOTIDE SEQUENCE [LARGE SCALE GENOMIC DNA]</scope>
</reference>